<keyword evidence="7 11" id="KW-0624">Polysaccharide degradation</keyword>
<sequence>MTPGVMMRRMREKGPKKTVMRLGVHIALCAVAMLPLSGCRMFDAPLRRGGLWVNPDSPAARQARERQDEGKNRDAALIRQIAQQPIAEWLGPAPPRERVRFITESAARTGSTPVLVAYHIPYRDCGRYSAGGARSAHAYRRWIEQITLGIGDRKAIVVLEPDAVAQLVDGCVPARLRTARLAMLRDAVAMFAALPHVQVYVDAGNPGWIKNPHRLVRPLREGGIEQADGFALNVSNFQPTRRTVAYGHRLSAALDGAHFVIDTSRNGNGPLRLRGAARHGVRARDSWCNPPGRALGERPSTTTGDRLVDAYLWIKRPGESDGTCNGGPPAGRWWTAYALDLARNAPRRH</sequence>
<feature type="binding site" evidence="9">
    <location>
        <position position="315"/>
    </location>
    <ligand>
        <name>substrate</name>
    </ligand>
</feature>
<dbReference type="PIRSF" id="PIRSF001100">
    <property type="entry name" value="Beta_cellobiohydrolase"/>
    <property type="match status" value="1"/>
</dbReference>
<accession>A0A1H4KY63</accession>
<evidence type="ECO:0000256" key="10">
    <source>
        <dbReference type="PROSITE-ProRule" id="PRU10056"/>
    </source>
</evidence>
<organism evidence="13 14">
    <name type="scientific">Streptomyces melanosporofaciens</name>
    <dbReference type="NCBI Taxonomy" id="67327"/>
    <lineage>
        <taxon>Bacteria</taxon>
        <taxon>Bacillati</taxon>
        <taxon>Actinomycetota</taxon>
        <taxon>Actinomycetes</taxon>
        <taxon>Kitasatosporales</taxon>
        <taxon>Streptomycetaceae</taxon>
        <taxon>Streptomyces</taxon>
        <taxon>Streptomyces violaceusniger group</taxon>
    </lineage>
</organism>
<dbReference type="InterPro" id="IPR036434">
    <property type="entry name" value="Beta_cellobiohydrolase_sf"/>
</dbReference>
<evidence type="ECO:0000313" key="13">
    <source>
        <dbReference type="EMBL" id="SEB63437.1"/>
    </source>
</evidence>
<evidence type="ECO:0000256" key="5">
    <source>
        <dbReference type="ARBA" id="ARBA00023277"/>
    </source>
</evidence>
<proteinExistence type="inferred from homology"/>
<feature type="active site" description="Proton acceptor" evidence="8">
    <location>
        <position position="321"/>
    </location>
</feature>
<dbReference type="GO" id="GO:0030245">
    <property type="term" value="P:cellulose catabolic process"/>
    <property type="evidence" value="ECO:0007669"/>
    <property type="project" value="UniProtKB-KW"/>
</dbReference>
<evidence type="ECO:0000256" key="6">
    <source>
        <dbReference type="ARBA" id="ARBA00023295"/>
    </source>
</evidence>
<dbReference type="AlphaFoldDB" id="A0A1H4KY63"/>
<dbReference type="PANTHER" id="PTHR34876">
    <property type="match status" value="1"/>
</dbReference>
<evidence type="ECO:0000256" key="3">
    <source>
        <dbReference type="ARBA" id="ARBA00023001"/>
    </source>
</evidence>
<keyword evidence="6 11" id="KW-0326">Glycosidase</keyword>
<dbReference type="EC" id="3.2.1.-" evidence="11"/>
<comment type="similarity">
    <text evidence="11">Belongs to the glycosyl hydrolase family 6.</text>
</comment>
<dbReference type="InterPro" id="IPR001524">
    <property type="entry name" value="Glyco_hydro_6_CS"/>
</dbReference>
<evidence type="ECO:0000256" key="7">
    <source>
        <dbReference type="ARBA" id="ARBA00023326"/>
    </source>
</evidence>
<feature type="active site" description="Proton donor" evidence="8">
    <location>
        <position position="162"/>
    </location>
</feature>
<keyword evidence="1" id="KW-0732">Signal</keyword>
<dbReference type="InterPro" id="IPR016288">
    <property type="entry name" value="Beta_cellobiohydrolase"/>
</dbReference>
<keyword evidence="4" id="KW-1015">Disulfide bond</keyword>
<gene>
    <name evidence="13" type="ORF">SAMN04490356_1041</name>
</gene>
<feature type="active site" evidence="10">
    <location>
        <position position="124"/>
    </location>
</feature>
<feature type="compositionally biased region" description="Basic and acidic residues" evidence="12">
    <location>
        <begin position="62"/>
        <end position="72"/>
    </location>
</feature>
<keyword evidence="14" id="KW-1185">Reference proteome</keyword>
<dbReference type="SUPFAM" id="SSF51989">
    <property type="entry name" value="Glycosyl hydrolases family 6, cellulases"/>
    <property type="match status" value="1"/>
</dbReference>
<evidence type="ECO:0000313" key="14">
    <source>
        <dbReference type="Proteomes" id="UP000198609"/>
    </source>
</evidence>
<dbReference type="EMBL" id="FNST01000002">
    <property type="protein sequence ID" value="SEB63437.1"/>
    <property type="molecule type" value="Genomic_DNA"/>
</dbReference>
<dbReference type="PANTHER" id="PTHR34876:SF4">
    <property type="entry name" value="1,4-BETA-D-GLUCAN CELLOBIOHYDROLASE C-RELATED"/>
    <property type="match status" value="1"/>
</dbReference>
<feature type="binding site" evidence="9">
    <location>
        <position position="287"/>
    </location>
    <ligand>
        <name>substrate</name>
    </ligand>
</feature>
<dbReference type="GO" id="GO:0004553">
    <property type="term" value="F:hydrolase activity, hydrolyzing O-glycosyl compounds"/>
    <property type="evidence" value="ECO:0007669"/>
    <property type="project" value="InterPro"/>
</dbReference>
<evidence type="ECO:0000256" key="11">
    <source>
        <dbReference type="RuleBase" id="RU361186"/>
    </source>
</evidence>
<protein>
    <recommendedName>
        <fullName evidence="11">Glucanase</fullName>
        <ecNumber evidence="11">3.2.1.-</ecNumber>
    </recommendedName>
</protein>
<dbReference type="Proteomes" id="UP000198609">
    <property type="component" value="Unassembled WGS sequence"/>
</dbReference>
<evidence type="ECO:0000256" key="1">
    <source>
        <dbReference type="ARBA" id="ARBA00022729"/>
    </source>
</evidence>
<evidence type="ECO:0000256" key="12">
    <source>
        <dbReference type="SAM" id="MobiDB-lite"/>
    </source>
</evidence>
<dbReference type="PRINTS" id="PR00733">
    <property type="entry name" value="GLHYDRLASE6"/>
</dbReference>
<keyword evidence="3 11" id="KW-0136">Cellulose degradation</keyword>
<feature type="binding site" evidence="9">
    <location>
        <position position="236"/>
    </location>
    <ligand>
        <name>substrate</name>
    </ligand>
</feature>
<feature type="binding site" evidence="9">
    <location>
        <position position="208"/>
    </location>
    <ligand>
        <name>substrate</name>
    </ligand>
</feature>
<feature type="region of interest" description="Disordered" evidence="12">
    <location>
        <begin position="53"/>
        <end position="72"/>
    </location>
</feature>
<evidence type="ECO:0000256" key="4">
    <source>
        <dbReference type="ARBA" id="ARBA00023157"/>
    </source>
</evidence>
<feature type="binding site" evidence="9">
    <location>
        <position position="319"/>
    </location>
    <ligand>
        <name>substrate</name>
    </ligand>
</feature>
<dbReference type="PROSITE" id="PS00655">
    <property type="entry name" value="GLYCOSYL_HYDROL_F6_1"/>
    <property type="match status" value="1"/>
</dbReference>
<evidence type="ECO:0000256" key="2">
    <source>
        <dbReference type="ARBA" id="ARBA00022801"/>
    </source>
</evidence>
<name>A0A1H4KY63_STRMJ</name>
<keyword evidence="2 11" id="KW-0378">Hydrolase</keyword>
<keyword evidence="5 11" id="KW-0119">Carbohydrate metabolism</keyword>
<evidence type="ECO:0000256" key="8">
    <source>
        <dbReference type="PIRSR" id="PIRSR001100-1"/>
    </source>
</evidence>
<dbReference type="Pfam" id="PF01341">
    <property type="entry name" value="Glyco_hydro_6"/>
    <property type="match status" value="1"/>
</dbReference>
<reference evidence="14" key="1">
    <citation type="submission" date="2016-10" db="EMBL/GenBank/DDBJ databases">
        <authorList>
            <person name="Varghese N."/>
            <person name="Submissions S."/>
        </authorList>
    </citation>
    <scope>NUCLEOTIDE SEQUENCE [LARGE SCALE GENOMIC DNA]</scope>
    <source>
        <strain evidence="14">DSM 40318</strain>
    </source>
</reference>
<feature type="binding site" evidence="9">
    <location>
        <position position="89"/>
    </location>
    <ligand>
        <name>substrate</name>
    </ligand>
</feature>
<evidence type="ECO:0000256" key="9">
    <source>
        <dbReference type="PIRSR" id="PIRSR001100-2"/>
    </source>
</evidence>
<dbReference type="Gene3D" id="3.20.20.40">
    <property type="entry name" value="1, 4-beta cellobiohydrolase"/>
    <property type="match status" value="1"/>
</dbReference>